<organism evidence="2">
    <name type="scientific">hydrothermal vent metagenome</name>
    <dbReference type="NCBI Taxonomy" id="652676"/>
    <lineage>
        <taxon>unclassified sequences</taxon>
        <taxon>metagenomes</taxon>
        <taxon>ecological metagenomes</taxon>
    </lineage>
</organism>
<dbReference type="Gene3D" id="2.120.10.30">
    <property type="entry name" value="TolB, C-terminal domain"/>
    <property type="match status" value="2"/>
</dbReference>
<sequence>KREFFRVLSAEIPKTRNIIYISENYDSASIAKSKPIVTVKAMKEDDSDSISIIEGKSIFSIQISPDRNKLLLIAPDHSPRKNDDTDWLNSHIWLYSEGKLKQLTSGKVMDSDPVWSLLGDKIYFTRSKIFSDPITSMLIATESDIWMMNTDGSKPLQLTFAKRNVVNSAPATIKDRKKILFTTNRNEKWQMFTMNEDGSNQEFFVDNGMLGKWSPDGKFLAYMDSSPGDIYLANEDGKLIRRLTGKGDVNFSPTWSPDSQYLTYSRINAEHLNKIHSPEDKHFFGDGHEHKNEHLSEDIPVFENIPKSFLQKKPYADIWKLSINKKEGPKRLTNKGLNNNFPHWITISPD</sequence>
<dbReference type="AlphaFoldDB" id="A0A3B0UT86"/>
<feature type="non-terminal residue" evidence="2">
    <location>
        <position position="1"/>
    </location>
</feature>
<evidence type="ECO:0008006" key="3">
    <source>
        <dbReference type="Google" id="ProtNLM"/>
    </source>
</evidence>
<evidence type="ECO:0000313" key="2">
    <source>
        <dbReference type="EMBL" id="VAW28467.1"/>
    </source>
</evidence>
<proteinExistence type="inferred from homology"/>
<evidence type="ECO:0000256" key="1">
    <source>
        <dbReference type="ARBA" id="ARBA00009820"/>
    </source>
</evidence>
<reference evidence="2" key="1">
    <citation type="submission" date="2018-06" db="EMBL/GenBank/DDBJ databases">
        <authorList>
            <person name="Zhirakovskaya E."/>
        </authorList>
    </citation>
    <scope>NUCLEOTIDE SEQUENCE</scope>
</reference>
<dbReference type="InterPro" id="IPR011042">
    <property type="entry name" value="6-blade_b-propeller_TolB-like"/>
</dbReference>
<dbReference type="EMBL" id="UOES01000407">
    <property type="protein sequence ID" value="VAW28467.1"/>
    <property type="molecule type" value="Genomic_DNA"/>
</dbReference>
<dbReference type="InterPro" id="IPR011659">
    <property type="entry name" value="WD40"/>
</dbReference>
<accession>A0A3B0UT86</accession>
<dbReference type="SUPFAM" id="SSF69304">
    <property type="entry name" value="Tricorn protease N-terminal domain"/>
    <property type="match status" value="1"/>
</dbReference>
<name>A0A3B0UT86_9ZZZZ</name>
<dbReference type="PANTHER" id="PTHR36842">
    <property type="entry name" value="PROTEIN TOLB HOMOLOG"/>
    <property type="match status" value="1"/>
</dbReference>
<dbReference type="PANTHER" id="PTHR36842:SF1">
    <property type="entry name" value="PROTEIN TOLB"/>
    <property type="match status" value="1"/>
</dbReference>
<comment type="similarity">
    <text evidence="1">Belongs to the TolB family.</text>
</comment>
<dbReference type="Pfam" id="PF07676">
    <property type="entry name" value="PD40"/>
    <property type="match status" value="1"/>
</dbReference>
<gene>
    <name evidence="2" type="ORF">MNBD_BACTEROID06-895</name>
</gene>
<protein>
    <recommendedName>
        <fullName evidence="3">TolB protein, periplasmic protein involved in the tonb-independent uptake of group A colicins</fullName>
    </recommendedName>
</protein>